<sequence>MSPDSIWHLEEVLDLYAEPEDPRYPQVCFDESPVQLTRETRQPLPAQPGQPARYDTEYKREGTANLFLFVQPLRGWRHVNVTHQRTKPDFAQQMRLLVDEYFPTAERIRLVLDNLNTHTPSALYGVFPPHEARRITRKLEFHYTPKHGRWLNMAECEFAVLAGQCLDRRIPHIEGLREEIAAGQGSRNPLQTKIHWQFSTDRARTQLKRLYPAVESTPNLATSAET</sequence>
<dbReference type="NCBIfam" id="NF033545">
    <property type="entry name" value="transpos_IS630"/>
    <property type="match status" value="1"/>
</dbReference>
<reference evidence="2 3" key="1">
    <citation type="journal article" date="2014" name="ISME J.">
        <title>Candidatus Competibacter-lineage genomes retrieved from metagenomes reveal functional metabolic diversity.</title>
        <authorList>
            <person name="McIlroy S.J."/>
            <person name="Albertsen M."/>
            <person name="Andresen E.K."/>
            <person name="Saunders A.M."/>
            <person name="Kristiansen R."/>
            <person name="Stokholm-Bjerregaard M."/>
            <person name="Nielsen K.L."/>
            <person name="Nielsen P.H."/>
        </authorList>
    </citation>
    <scope>NUCLEOTIDE SEQUENCE [LARGE SCALE GENOMIC DNA]</scope>
    <source>
        <strain evidence="2 3">Run_B_J11</strain>
    </source>
</reference>
<comment type="caution">
    <text evidence="2">The sequence shown here is derived from an EMBL/GenBank/DDBJ whole genome shotgun (WGS) entry which is preliminary data.</text>
</comment>
<name>A0A7U7GBU6_9GAMM</name>
<proteinExistence type="predicted"/>
<dbReference type="Pfam" id="PF13358">
    <property type="entry name" value="DDE_3"/>
    <property type="match status" value="1"/>
</dbReference>
<dbReference type="Proteomes" id="UP000019184">
    <property type="component" value="Unassembled WGS sequence"/>
</dbReference>
<keyword evidence="3" id="KW-1185">Reference proteome</keyword>
<organism evidence="2 3">
    <name type="scientific">Candidatus Contendobacter odensis Run_B_J11</name>
    <dbReference type="NCBI Taxonomy" id="1400861"/>
    <lineage>
        <taxon>Bacteria</taxon>
        <taxon>Pseudomonadati</taxon>
        <taxon>Pseudomonadota</taxon>
        <taxon>Gammaproteobacteria</taxon>
        <taxon>Candidatus Competibacteraceae</taxon>
        <taxon>Candidatus Contendibacter</taxon>
    </lineage>
</organism>
<evidence type="ECO:0000313" key="2">
    <source>
        <dbReference type="EMBL" id="CDH45392.1"/>
    </source>
</evidence>
<protein>
    <recommendedName>
        <fullName evidence="1">Tc1-like transposase DDE domain-containing protein</fullName>
    </recommendedName>
</protein>
<dbReference type="EMBL" id="CBTK010000147">
    <property type="protein sequence ID" value="CDH45392.1"/>
    <property type="molecule type" value="Genomic_DNA"/>
</dbReference>
<evidence type="ECO:0000313" key="3">
    <source>
        <dbReference type="Proteomes" id="UP000019184"/>
    </source>
</evidence>
<gene>
    <name evidence="2" type="ORF">BN874_2300011</name>
</gene>
<evidence type="ECO:0000259" key="1">
    <source>
        <dbReference type="Pfam" id="PF13358"/>
    </source>
</evidence>
<dbReference type="AlphaFoldDB" id="A0A7U7GBU6"/>
<dbReference type="InterPro" id="IPR047655">
    <property type="entry name" value="Transpos_IS630-like"/>
</dbReference>
<accession>A0A7U7GBU6</accession>
<dbReference type="InterPro" id="IPR038717">
    <property type="entry name" value="Tc1-like_DDE_dom"/>
</dbReference>
<feature type="domain" description="Tc1-like transposase DDE" evidence="1">
    <location>
        <begin position="27"/>
        <end position="176"/>
    </location>
</feature>